<organism evidence="1 2">
    <name type="scientific">Naganishia onofrii</name>
    <dbReference type="NCBI Taxonomy" id="1851511"/>
    <lineage>
        <taxon>Eukaryota</taxon>
        <taxon>Fungi</taxon>
        <taxon>Dikarya</taxon>
        <taxon>Basidiomycota</taxon>
        <taxon>Agaricomycotina</taxon>
        <taxon>Tremellomycetes</taxon>
        <taxon>Filobasidiales</taxon>
        <taxon>Filobasidiaceae</taxon>
        <taxon>Naganishia</taxon>
    </lineage>
</organism>
<sequence>MDASQSMTSSESVSILPLPPSEMYGQFNSTTDQPFAMQQNAITHFRHHPNNAFMSASGHNPFSGMAQRTDSVSSGTNGESVPFASSSGSYRPARFSTGFTEQTLLTSPQTTFAFAISSPKREADANPGQSVKHGRSGSFKRQRLDLSISTDLPYSQTRNQQPLNTAGQQQYQYGHVSQPGSAMIPQATLTNPPSSADSYSYADVSMSDGNMNRFKSTPIPMAGNQSLLGNNHNSTSNFHNTHLQQASPSLGGNGDAQSAQGPNSYTSFPQMQSQSQMFSYAPVMSSLTSAMPSNGSYLDERGFNPAYSMTQPIPAPITANVSPPEQSHHQDINARFTLVMRQQPERARLCSFKEENDTIDRRPVDPPPIVEIMPNGASSIGEMLVHHHLFMKAILVAPHPELIMNPSEFSPTRRGSQVYQELRLPAGQEATTGEATQTPEKLQDLQGNEGAFCVFGRLSIRMPGQFRLRFVLYETTQSGIREHGFVISELFEVFSPKLFGGMRQSTTLTRHFASQGLKIKLRQDGTSRSGRRKKAQPTEPEEKSTNAIEDVTTTDDRHQKSESISRPKQNSLISPRNTRIASYGQVTQSTEPALPPQRAFPSVPASDTKYDAICWTGDDNSMTRYSTSSHESQNSSGLVPAIVSFPQRLSMPDGYLPDESNGFQTLSNLRMEIPPNYTNEGTLSTIEYTLDSSPNDKRNGGSASSAGDADMAATTVESTPKSGSSGQSKMALPSIERAMQESSIWLNESGFVPPDEMVSGGIVFRNGIRYGGDDGFMPPMSFGRLPGLIYDGILPSTPGACTRTDLSNFSLKNRLANPSLSPYPMMCNSTPPPPGKPSNMGLMHYLSNSTFTGSALSSRGETSNGANSSSSSDKDKSAKPRKTSGDSDAPVKPSQFADLEDKPDVAAVQGVEGFCAALSSSFESKVRSFTLALPRRISRGSKGSVDEPMRDVSGENQQSPS</sequence>
<reference evidence="1" key="1">
    <citation type="submission" date="2023-04" db="EMBL/GenBank/DDBJ databases">
        <title>Draft Genome sequencing of Naganishia species isolated from polar environments using Oxford Nanopore Technology.</title>
        <authorList>
            <person name="Leo P."/>
            <person name="Venkateswaran K."/>
        </authorList>
    </citation>
    <scope>NUCLEOTIDE SEQUENCE</scope>
    <source>
        <strain evidence="1">DBVPG 5303</strain>
    </source>
</reference>
<evidence type="ECO:0000313" key="2">
    <source>
        <dbReference type="Proteomes" id="UP001234202"/>
    </source>
</evidence>
<protein>
    <submittedName>
        <fullName evidence="1">Uncharacterized protein</fullName>
    </submittedName>
</protein>
<gene>
    <name evidence="1" type="ORF">QFC24_000920</name>
</gene>
<dbReference type="EMBL" id="JASBWV010000002">
    <property type="protein sequence ID" value="KAJ9127511.1"/>
    <property type="molecule type" value="Genomic_DNA"/>
</dbReference>
<proteinExistence type="predicted"/>
<evidence type="ECO:0000313" key="1">
    <source>
        <dbReference type="EMBL" id="KAJ9127511.1"/>
    </source>
</evidence>
<keyword evidence="2" id="KW-1185">Reference proteome</keyword>
<accession>A0ACC2XWW0</accession>
<name>A0ACC2XWW0_9TREE</name>
<comment type="caution">
    <text evidence="1">The sequence shown here is derived from an EMBL/GenBank/DDBJ whole genome shotgun (WGS) entry which is preliminary data.</text>
</comment>
<dbReference type="Proteomes" id="UP001234202">
    <property type="component" value="Unassembled WGS sequence"/>
</dbReference>